<organism evidence="2 3">
    <name type="scientific">Dendrothele bispora (strain CBS 962.96)</name>
    <dbReference type="NCBI Taxonomy" id="1314807"/>
    <lineage>
        <taxon>Eukaryota</taxon>
        <taxon>Fungi</taxon>
        <taxon>Dikarya</taxon>
        <taxon>Basidiomycota</taxon>
        <taxon>Agaricomycotina</taxon>
        <taxon>Agaricomycetes</taxon>
        <taxon>Agaricomycetidae</taxon>
        <taxon>Agaricales</taxon>
        <taxon>Agaricales incertae sedis</taxon>
        <taxon>Dendrothele</taxon>
    </lineage>
</organism>
<evidence type="ECO:0000313" key="2">
    <source>
        <dbReference type="EMBL" id="THU83760.1"/>
    </source>
</evidence>
<proteinExistence type="predicted"/>
<accession>A0A4S8L5P1</accession>
<evidence type="ECO:0000256" key="1">
    <source>
        <dbReference type="SAM" id="MobiDB-lite"/>
    </source>
</evidence>
<dbReference type="EMBL" id="ML179643">
    <property type="protein sequence ID" value="THU83760.1"/>
    <property type="molecule type" value="Genomic_DNA"/>
</dbReference>
<reference evidence="2 3" key="1">
    <citation type="journal article" date="2019" name="Nat. Ecol. Evol.">
        <title>Megaphylogeny resolves global patterns of mushroom evolution.</title>
        <authorList>
            <person name="Varga T."/>
            <person name="Krizsan K."/>
            <person name="Foldi C."/>
            <person name="Dima B."/>
            <person name="Sanchez-Garcia M."/>
            <person name="Sanchez-Ramirez S."/>
            <person name="Szollosi G.J."/>
            <person name="Szarkandi J.G."/>
            <person name="Papp V."/>
            <person name="Albert L."/>
            <person name="Andreopoulos W."/>
            <person name="Angelini C."/>
            <person name="Antonin V."/>
            <person name="Barry K.W."/>
            <person name="Bougher N.L."/>
            <person name="Buchanan P."/>
            <person name="Buyck B."/>
            <person name="Bense V."/>
            <person name="Catcheside P."/>
            <person name="Chovatia M."/>
            <person name="Cooper J."/>
            <person name="Damon W."/>
            <person name="Desjardin D."/>
            <person name="Finy P."/>
            <person name="Geml J."/>
            <person name="Haridas S."/>
            <person name="Hughes K."/>
            <person name="Justo A."/>
            <person name="Karasinski D."/>
            <person name="Kautmanova I."/>
            <person name="Kiss B."/>
            <person name="Kocsube S."/>
            <person name="Kotiranta H."/>
            <person name="LaButti K.M."/>
            <person name="Lechner B.E."/>
            <person name="Liimatainen K."/>
            <person name="Lipzen A."/>
            <person name="Lukacs Z."/>
            <person name="Mihaltcheva S."/>
            <person name="Morgado L.N."/>
            <person name="Niskanen T."/>
            <person name="Noordeloos M.E."/>
            <person name="Ohm R.A."/>
            <person name="Ortiz-Santana B."/>
            <person name="Ovrebo C."/>
            <person name="Racz N."/>
            <person name="Riley R."/>
            <person name="Savchenko A."/>
            <person name="Shiryaev A."/>
            <person name="Soop K."/>
            <person name="Spirin V."/>
            <person name="Szebenyi C."/>
            <person name="Tomsovsky M."/>
            <person name="Tulloss R.E."/>
            <person name="Uehling J."/>
            <person name="Grigoriev I.V."/>
            <person name="Vagvolgyi C."/>
            <person name="Papp T."/>
            <person name="Martin F.M."/>
            <person name="Miettinen O."/>
            <person name="Hibbett D.S."/>
            <person name="Nagy L.G."/>
        </authorList>
    </citation>
    <scope>NUCLEOTIDE SEQUENCE [LARGE SCALE GENOMIC DNA]</scope>
    <source>
        <strain evidence="2 3">CBS 962.96</strain>
    </source>
</reference>
<sequence>MERKQVKKRVGEENRAKKKEKKGKKEESRLWNKVMMSSEENFTIQMQIIFHMARLTRRRKILHLPNRVPRGPGMVQGNVIMTSTMGTTAHQWHHTPTVHSLPAIAKRDQVEYDIVKSRGWAAWHLIRKVQYFSPPL</sequence>
<feature type="compositionally biased region" description="Basic and acidic residues" evidence="1">
    <location>
        <begin position="1"/>
        <end position="15"/>
    </location>
</feature>
<gene>
    <name evidence="2" type="ORF">K435DRAFT_929862</name>
</gene>
<name>A0A4S8L5P1_DENBC</name>
<keyword evidence="3" id="KW-1185">Reference proteome</keyword>
<evidence type="ECO:0000313" key="3">
    <source>
        <dbReference type="Proteomes" id="UP000297245"/>
    </source>
</evidence>
<protein>
    <submittedName>
        <fullName evidence="2">Uncharacterized protein</fullName>
    </submittedName>
</protein>
<dbReference type="AlphaFoldDB" id="A0A4S8L5P1"/>
<feature type="region of interest" description="Disordered" evidence="1">
    <location>
        <begin position="1"/>
        <end position="28"/>
    </location>
</feature>
<dbReference type="Proteomes" id="UP000297245">
    <property type="component" value="Unassembled WGS sequence"/>
</dbReference>